<evidence type="ECO:0000256" key="1">
    <source>
        <dbReference type="SAM" id="MobiDB-lite"/>
    </source>
</evidence>
<organism evidence="2 3">
    <name type="scientific">Litoreibacter janthinus</name>
    <dbReference type="NCBI Taxonomy" id="670154"/>
    <lineage>
        <taxon>Bacteria</taxon>
        <taxon>Pseudomonadati</taxon>
        <taxon>Pseudomonadota</taxon>
        <taxon>Alphaproteobacteria</taxon>
        <taxon>Rhodobacterales</taxon>
        <taxon>Roseobacteraceae</taxon>
        <taxon>Litoreibacter</taxon>
    </lineage>
</organism>
<dbReference type="OrthoDB" id="7888734at2"/>
<evidence type="ECO:0000313" key="3">
    <source>
        <dbReference type="Proteomes" id="UP000199658"/>
    </source>
</evidence>
<protein>
    <submittedName>
        <fullName evidence="2">Uncharacterized protein</fullName>
    </submittedName>
</protein>
<feature type="region of interest" description="Disordered" evidence="1">
    <location>
        <begin position="29"/>
        <end position="94"/>
    </location>
</feature>
<keyword evidence="3" id="KW-1185">Reference proteome</keyword>
<proteinExistence type="predicted"/>
<feature type="compositionally biased region" description="Low complexity" evidence="1">
    <location>
        <begin position="60"/>
        <end position="71"/>
    </location>
</feature>
<accession>A0A1I6HDC7</accession>
<evidence type="ECO:0000313" key="2">
    <source>
        <dbReference type="EMBL" id="SFR52340.1"/>
    </source>
</evidence>
<sequence length="301" mass="33037">MGRGPFPTSPGGGSAADDLARALRDLYRRLNPPMPRPVPPPPIPVPVPVPGNPPAPAPGTVPGTTPGAQAPPAIPESLTGEGYEAPPFTGTNTQTRLGETVRAENRIRRRTKSCCHPVQFRTVWLRRGNVPVSNRMRFRPTFDESDFLRGSGGQVAIQRGHQYQIDTCGNWEYTCRGGGRIAQPDGERSASCWMREAKYQMPRPTRGFGDNDYTPPHDASRIQRQFQTYGVVANNPDPPARPCWHIGLDVNCSQAGGPIVYYYGLLVANRLAGIVRHLPAIVEAYNEINRANEALRNRDAE</sequence>
<name>A0A1I6HDC7_9RHOB</name>
<feature type="compositionally biased region" description="Pro residues" evidence="1">
    <location>
        <begin position="32"/>
        <end position="59"/>
    </location>
</feature>
<reference evidence="3" key="1">
    <citation type="submission" date="2016-10" db="EMBL/GenBank/DDBJ databases">
        <authorList>
            <person name="Varghese N."/>
            <person name="Submissions S."/>
        </authorList>
    </citation>
    <scope>NUCLEOTIDE SEQUENCE [LARGE SCALE GENOMIC DNA]</scope>
    <source>
        <strain evidence="3">DSM 26921</strain>
    </source>
</reference>
<dbReference type="Proteomes" id="UP000199658">
    <property type="component" value="Unassembled WGS sequence"/>
</dbReference>
<dbReference type="AlphaFoldDB" id="A0A1I6HDC7"/>
<dbReference type="RefSeq" id="WP_139229837.1">
    <property type="nucleotide sequence ID" value="NZ_FOYO01000001.1"/>
</dbReference>
<gene>
    <name evidence="2" type="ORF">SAMN04488002_2843</name>
</gene>
<dbReference type="STRING" id="670154.SAMN04488002_2843"/>
<dbReference type="EMBL" id="FOYO01000001">
    <property type="protein sequence ID" value="SFR52340.1"/>
    <property type="molecule type" value="Genomic_DNA"/>
</dbReference>